<feature type="region of interest" description="Disordered" evidence="3">
    <location>
        <begin position="716"/>
        <end position="742"/>
    </location>
</feature>
<dbReference type="InterPro" id="IPR000641">
    <property type="entry name" value="CbxX/CfxQ"/>
</dbReference>
<name>A0A1S8B2L9_9PEZI</name>
<dbReference type="STRING" id="420778.A0A1S8B2L9"/>
<proteinExistence type="predicted"/>
<dbReference type="SMART" id="SM00382">
    <property type="entry name" value="AAA"/>
    <property type="match status" value="1"/>
</dbReference>
<evidence type="ECO:0000256" key="1">
    <source>
        <dbReference type="ARBA" id="ARBA00022741"/>
    </source>
</evidence>
<dbReference type="PRINTS" id="PR00819">
    <property type="entry name" value="CBXCFQXSUPER"/>
</dbReference>
<feature type="compositionally biased region" description="Basic and acidic residues" evidence="3">
    <location>
        <begin position="23"/>
        <end position="38"/>
    </location>
</feature>
<dbReference type="AlphaFoldDB" id="A0A1S8B2L9"/>
<dbReference type="GO" id="GO:0016887">
    <property type="term" value="F:ATP hydrolysis activity"/>
    <property type="evidence" value="ECO:0007669"/>
    <property type="project" value="InterPro"/>
</dbReference>
<accession>A0A1S8B2L9</accession>
<dbReference type="GO" id="GO:0006508">
    <property type="term" value="P:proteolysis"/>
    <property type="evidence" value="ECO:0007669"/>
    <property type="project" value="UniProtKB-KW"/>
</dbReference>
<dbReference type="SUPFAM" id="SSF52540">
    <property type="entry name" value="P-loop containing nucleoside triphosphate hydrolases"/>
    <property type="match status" value="1"/>
</dbReference>
<evidence type="ECO:0000256" key="2">
    <source>
        <dbReference type="ARBA" id="ARBA00022840"/>
    </source>
</evidence>
<evidence type="ECO:0000313" key="5">
    <source>
        <dbReference type="EMBL" id="OMP81790.1"/>
    </source>
</evidence>
<dbReference type="InterPro" id="IPR054289">
    <property type="entry name" value="DUF7025"/>
</dbReference>
<keyword evidence="5" id="KW-0378">Hydrolase</keyword>
<dbReference type="GO" id="GO:0008233">
    <property type="term" value="F:peptidase activity"/>
    <property type="evidence" value="ECO:0007669"/>
    <property type="project" value="UniProtKB-KW"/>
</dbReference>
<dbReference type="EMBL" id="MSZU01000114">
    <property type="protein sequence ID" value="OMP81790.1"/>
    <property type="molecule type" value="Genomic_DNA"/>
</dbReference>
<dbReference type="InterPro" id="IPR003593">
    <property type="entry name" value="AAA+_ATPase"/>
</dbReference>
<comment type="caution">
    <text evidence="5">The sequence shown here is derived from an EMBL/GenBank/DDBJ whole genome shotgun (WGS) entry which is preliminary data.</text>
</comment>
<dbReference type="InterPro" id="IPR056599">
    <property type="entry name" value="AAA_lid_fung"/>
</dbReference>
<reference evidence="5 6" key="1">
    <citation type="submission" date="2017-01" db="EMBL/GenBank/DDBJ databases">
        <title>Draft genome sequence of Diplodia seriata F98.1, a fungal species involved in grapevine trunk diseases.</title>
        <authorList>
            <person name="Robert-Siegwald G."/>
            <person name="Vallet J."/>
            <person name="Abou-Mansour E."/>
            <person name="Xu J."/>
            <person name="Rey P."/>
            <person name="Bertsch C."/>
            <person name="Rego C."/>
            <person name="Larignon P."/>
            <person name="Fontaine F."/>
            <person name="Lebrun M.-H."/>
        </authorList>
    </citation>
    <scope>NUCLEOTIDE SEQUENCE [LARGE SCALE GENOMIC DNA]</scope>
    <source>
        <strain evidence="5 6">F98.1</strain>
    </source>
</reference>
<evidence type="ECO:0000313" key="6">
    <source>
        <dbReference type="Proteomes" id="UP000190776"/>
    </source>
</evidence>
<keyword evidence="5" id="KW-0645">Protease</keyword>
<gene>
    <name evidence="5" type="ORF">BK809_0006098</name>
</gene>
<dbReference type="Proteomes" id="UP000190776">
    <property type="component" value="Unassembled WGS sequence"/>
</dbReference>
<keyword evidence="2" id="KW-0067">ATP-binding</keyword>
<dbReference type="Pfam" id="PF00004">
    <property type="entry name" value="AAA"/>
    <property type="match status" value="1"/>
</dbReference>
<evidence type="ECO:0000259" key="4">
    <source>
        <dbReference type="SMART" id="SM00382"/>
    </source>
</evidence>
<dbReference type="Pfam" id="PF23232">
    <property type="entry name" value="AAA_lid_13"/>
    <property type="match status" value="1"/>
</dbReference>
<dbReference type="InterPro" id="IPR003959">
    <property type="entry name" value="ATPase_AAA_core"/>
</dbReference>
<dbReference type="InterPro" id="IPR027417">
    <property type="entry name" value="P-loop_NTPase"/>
</dbReference>
<feature type="domain" description="AAA+ ATPase" evidence="4">
    <location>
        <begin position="501"/>
        <end position="628"/>
    </location>
</feature>
<dbReference type="PANTHER" id="PTHR46411">
    <property type="entry name" value="FAMILY ATPASE, PUTATIVE-RELATED"/>
    <property type="match status" value="1"/>
</dbReference>
<dbReference type="PANTHER" id="PTHR46411:SF2">
    <property type="entry name" value="AAA+ ATPASE DOMAIN-CONTAINING PROTEIN"/>
    <property type="match status" value="1"/>
</dbReference>
<keyword evidence="1" id="KW-0547">Nucleotide-binding</keyword>
<feature type="compositionally biased region" description="Basic and acidic residues" evidence="3">
    <location>
        <begin position="722"/>
        <end position="736"/>
    </location>
</feature>
<sequence length="742" mass="85674">MSEEYSSQTNHDDINIWPPRKRKLDDSDAETTKNEFKHPGTPRKRGMLFASDAEYTDSAEPLPDCPVVHVVNCGRGLGHETHRSTNYYQDRPRLFAGDTHASSLRGDGRIDDVREYLDGHEELCVVIYRNYSCQDYHRSTKSLFKRVKLQKLNQLIAPSVRPYLFVLENDAPEASCKSETVTVISESIKEALSKYGNPKVDRQSKESMQAPYLDIYRNRNELEHRLHATGDREQQRHFQALMRYIKDAFGQEYEVADHLFSQGRVSRQHFMKLFSLNEVIVTKEELHPRAYLVDHISILNPSVIEIDCSSWEFDGLFRNSHTHLVVKWPEASTGELKIQDLSAYPLKFDNEGMEDYLRRRGELFWSFRTRRCVGYDAQEPSFEIRTTNPRFMIDVPAYHDMHSNKRDARHQDDIDPEELEGDQMPDDTFPLLLPPTIQGFGFHDKKWNNLPVEMIREVSWNETAFEKLVLEERKKELVKALINIHTATFSSSTDIIEGKGNGLIMLFHGGPGTGKTLTAESVAELTKKPLYRVTCGDMGTDPEKVEKYLESVIYIGTMWKCVVLLDEADVFLEERKDTDLQRNALVSVFLRVLEYYDGILILTSNRVGTFDEAFKSRIQLSISYPALDEKGRKEVWSEFINSLQEGRDFVDLEDINKKIGLLASNKLNGRQIRNTVKTARQLATYKKEKLRYKHFDLVIDVANEFEEYLTKTRGLDDDERAEAEQVRGRISKDTGKTRHAAG</sequence>
<protein>
    <submittedName>
        <fullName evidence="5">Putative 26S protease regulatory subunit-like protein</fullName>
    </submittedName>
</protein>
<evidence type="ECO:0000256" key="3">
    <source>
        <dbReference type="SAM" id="MobiDB-lite"/>
    </source>
</evidence>
<dbReference type="Gene3D" id="3.40.50.300">
    <property type="entry name" value="P-loop containing nucleotide triphosphate hydrolases"/>
    <property type="match status" value="1"/>
</dbReference>
<dbReference type="GO" id="GO:0005524">
    <property type="term" value="F:ATP binding"/>
    <property type="evidence" value="ECO:0007669"/>
    <property type="project" value="UniProtKB-KW"/>
</dbReference>
<dbReference type="Pfam" id="PF22942">
    <property type="entry name" value="DUF7025"/>
    <property type="match status" value="1"/>
</dbReference>
<feature type="region of interest" description="Disordered" evidence="3">
    <location>
        <begin position="1"/>
        <end position="45"/>
    </location>
</feature>
<dbReference type="OrthoDB" id="10042665at2759"/>
<organism evidence="5 6">
    <name type="scientific">Diplodia seriata</name>
    <dbReference type="NCBI Taxonomy" id="420778"/>
    <lineage>
        <taxon>Eukaryota</taxon>
        <taxon>Fungi</taxon>
        <taxon>Dikarya</taxon>
        <taxon>Ascomycota</taxon>
        <taxon>Pezizomycotina</taxon>
        <taxon>Dothideomycetes</taxon>
        <taxon>Dothideomycetes incertae sedis</taxon>
        <taxon>Botryosphaeriales</taxon>
        <taxon>Botryosphaeriaceae</taxon>
        <taxon>Diplodia</taxon>
    </lineage>
</organism>